<sequence length="450" mass="47215">MKPVLPLLLLAGLAACTVGPDYKAPDIGVTSRFAESGGASIGDVALDRWWEGFGDANLNALASRGLAQNLDVATAVERINQSQAALRATGASALVTGNVSADTTRAKGQSGAIATESSGSASAALVIDLFGGEARSRQEAMAELEASQLDVGTARLAFLSSLVGDYIDARYFQEAAAITRNLIDARQQTLELVERQRAAGLSTDLDVLQARALLEQTRATLPRFEQGYYSSIYAIATLLAEPAQPLLDGLQRGGAQPRPPRSSEAGVPADILRNRPDVRAAERGYASAVAAIGVAEASLYPALDLSGVVTVANPSSWGFGPSLVLPVLNQPLLRANRDQAVSLARQAELAWRSSVFAAVESVQAQQGATQRDRREVAAQQAATETYRQARDLSRETYEAGTTTFLDLLDAERSAGNSALALAASIQGLANDWTALQVATGRGWAVGPPTN</sequence>
<comment type="similarity">
    <text evidence="1 2">Belongs to the outer membrane factor (OMF) (TC 1.B.17) family.</text>
</comment>
<dbReference type="RefSeq" id="WP_184148668.1">
    <property type="nucleotide sequence ID" value="NZ_JACHFM010000002.1"/>
</dbReference>
<keyword evidence="2" id="KW-0564">Palmitate</keyword>
<dbReference type="NCBIfam" id="TIGR01845">
    <property type="entry name" value="outer_NodT"/>
    <property type="match status" value="1"/>
</dbReference>
<evidence type="ECO:0000313" key="4">
    <source>
        <dbReference type="EMBL" id="MBB5222209.1"/>
    </source>
</evidence>
<dbReference type="Gene3D" id="2.20.200.10">
    <property type="entry name" value="Outer membrane efflux proteins (OEP)"/>
    <property type="match status" value="1"/>
</dbReference>
<dbReference type="InterPro" id="IPR003423">
    <property type="entry name" value="OMP_efflux"/>
</dbReference>
<protein>
    <submittedName>
        <fullName evidence="4">Multidrug efflux system outer membrane protein</fullName>
    </submittedName>
</protein>
<organism evidence="4 5">
    <name type="scientific">Amaricoccus macauensis</name>
    <dbReference type="NCBI Taxonomy" id="57001"/>
    <lineage>
        <taxon>Bacteria</taxon>
        <taxon>Pseudomonadati</taxon>
        <taxon>Pseudomonadota</taxon>
        <taxon>Alphaproteobacteria</taxon>
        <taxon>Rhodobacterales</taxon>
        <taxon>Paracoccaceae</taxon>
        <taxon>Amaricoccus</taxon>
    </lineage>
</organism>
<dbReference type="Pfam" id="PF02321">
    <property type="entry name" value="OEP"/>
    <property type="match status" value="2"/>
</dbReference>
<gene>
    <name evidence="4" type="ORF">HNP73_002145</name>
</gene>
<feature type="region of interest" description="Disordered" evidence="3">
    <location>
        <begin position="249"/>
        <end position="273"/>
    </location>
</feature>
<comment type="subcellular location">
    <subcellularLocation>
        <location evidence="2">Cell membrane</location>
        <topology evidence="2">Lipid-anchor</topology>
    </subcellularLocation>
</comment>
<dbReference type="Proteomes" id="UP000549457">
    <property type="component" value="Unassembled WGS sequence"/>
</dbReference>
<proteinExistence type="inferred from homology"/>
<dbReference type="EMBL" id="JACHFM010000002">
    <property type="protein sequence ID" value="MBB5222209.1"/>
    <property type="molecule type" value="Genomic_DNA"/>
</dbReference>
<dbReference type="GO" id="GO:0005886">
    <property type="term" value="C:plasma membrane"/>
    <property type="evidence" value="ECO:0007669"/>
    <property type="project" value="UniProtKB-SubCell"/>
</dbReference>
<accession>A0A840SGU0</accession>
<dbReference type="AlphaFoldDB" id="A0A840SGU0"/>
<keyword evidence="5" id="KW-1185">Reference proteome</keyword>
<keyword evidence="2" id="KW-0472">Membrane</keyword>
<name>A0A840SGU0_9RHOB</name>
<dbReference type="Gene3D" id="1.20.1600.10">
    <property type="entry name" value="Outer membrane efflux proteins (OEP)"/>
    <property type="match status" value="1"/>
</dbReference>
<evidence type="ECO:0000256" key="1">
    <source>
        <dbReference type="ARBA" id="ARBA00007613"/>
    </source>
</evidence>
<evidence type="ECO:0000256" key="2">
    <source>
        <dbReference type="RuleBase" id="RU362097"/>
    </source>
</evidence>
<evidence type="ECO:0000313" key="5">
    <source>
        <dbReference type="Proteomes" id="UP000549457"/>
    </source>
</evidence>
<dbReference type="PANTHER" id="PTHR30203">
    <property type="entry name" value="OUTER MEMBRANE CATION EFFLUX PROTEIN"/>
    <property type="match status" value="1"/>
</dbReference>
<keyword evidence="2" id="KW-0812">Transmembrane</keyword>
<evidence type="ECO:0000256" key="3">
    <source>
        <dbReference type="SAM" id="MobiDB-lite"/>
    </source>
</evidence>
<dbReference type="PROSITE" id="PS51257">
    <property type="entry name" value="PROKAR_LIPOPROTEIN"/>
    <property type="match status" value="1"/>
</dbReference>
<dbReference type="InterPro" id="IPR010131">
    <property type="entry name" value="MdtP/NodT-like"/>
</dbReference>
<reference evidence="4 5" key="1">
    <citation type="submission" date="2020-08" db="EMBL/GenBank/DDBJ databases">
        <title>Genomic Encyclopedia of Type Strains, Phase IV (KMG-IV): sequencing the most valuable type-strain genomes for metagenomic binning, comparative biology and taxonomic classification.</title>
        <authorList>
            <person name="Goeker M."/>
        </authorList>
    </citation>
    <scope>NUCLEOTIDE SEQUENCE [LARGE SCALE GENOMIC DNA]</scope>
    <source>
        <strain evidence="4 5">DSM 101730</strain>
    </source>
</reference>
<keyword evidence="2" id="KW-0449">Lipoprotein</keyword>
<keyword evidence="2" id="KW-1134">Transmembrane beta strand</keyword>
<dbReference type="GO" id="GO:0015562">
    <property type="term" value="F:efflux transmembrane transporter activity"/>
    <property type="evidence" value="ECO:0007669"/>
    <property type="project" value="InterPro"/>
</dbReference>
<comment type="caution">
    <text evidence="4">The sequence shown here is derived from an EMBL/GenBank/DDBJ whole genome shotgun (WGS) entry which is preliminary data.</text>
</comment>
<dbReference type="PANTHER" id="PTHR30203:SF33">
    <property type="entry name" value="BLR4455 PROTEIN"/>
    <property type="match status" value="1"/>
</dbReference>
<dbReference type="SUPFAM" id="SSF56954">
    <property type="entry name" value="Outer membrane efflux proteins (OEP)"/>
    <property type="match status" value="1"/>
</dbReference>